<dbReference type="InterPro" id="IPR023996">
    <property type="entry name" value="TonB-dep_OMP_SusC/RagA"/>
</dbReference>
<comment type="similarity">
    <text evidence="1">Belongs to the TonB-dependent receptor family.</text>
</comment>
<keyword evidence="1" id="KW-1134">Transmembrane beta strand</keyword>
<dbReference type="EMBL" id="LMZQ01000001">
    <property type="protein sequence ID" value="KRT18206.1"/>
    <property type="molecule type" value="Genomic_DNA"/>
</dbReference>
<dbReference type="FunFam" id="2.170.130.10:FF:000003">
    <property type="entry name" value="SusC/RagA family TonB-linked outer membrane protein"/>
    <property type="match status" value="1"/>
</dbReference>
<accession>A0A0T5VWG7</accession>
<dbReference type="Proteomes" id="UP000051950">
    <property type="component" value="Unassembled WGS sequence"/>
</dbReference>
<reference evidence="3 4" key="1">
    <citation type="submission" date="2015-11" db="EMBL/GenBank/DDBJ databases">
        <title>Sequence of Pedobacter ginsenosidimutans.</title>
        <authorList>
            <person name="Carson E."/>
            <person name="Keyser V."/>
            <person name="Newman J."/>
            <person name="Miller J."/>
        </authorList>
    </citation>
    <scope>NUCLEOTIDE SEQUENCE [LARGE SCALE GENOMIC DNA]</scope>
    <source>
        <strain evidence="3 4">KACC 14530</strain>
    </source>
</reference>
<dbReference type="InterPro" id="IPR037066">
    <property type="entry name" value="Plug_dom_sf"/>
</dbReference>
<gene>
    <name evidence="3" type="ORF">ASU31_00725</name>
</gene>
<evidence type="ECO:0000256" key="1">
    <source>
        <dbReference type="PROSITE-ProRule" id="PRU01360"/>
    </source>
</evidence>
<protein>
    <submittedName>
        <fullName evidence="3">SusC/RagA family TonB-linked outer membrane protein</fullName>
    </submittedName>
</protein>
<dbReference type="STRING" id="687842.ASU31_00725"/>
<dbReference type="Gene3D" id="2.170.130.10">
    <property type="entry name" value="TonB-dependent receptor, plug domain"/>
    <property type="match status" value="1"/>
</dbReference>
<dbReference type="InterPro" id="IPR012910">
    <property type="entry name" value="Plug_dom"/>
</dbReference>
<keyword evidence="4" id="KW-1185">Reference proteome</keyword>
<sequence length="1024" mass="113745">MPGANVNVLGTVRGSFTDNDGRYKLKVPKNAKIVITSVSYQKLILNVADYRPNSEGIYIIDALMKPDNKDLEEVTITGFGAQQKKASLVSSITSVNVKDLRTPSSNLTNAIAGKVAGIIAFQQSGEPGLGTDNSTFYIRGLSTFGTGKRDPLILIDGIESSPNDMARLQPDDISDFSVLKDAAASSIYGARGANGVVLINTKLGQEGTTRFSFRAENRVSTNTRNFQLADNITYMELANEASVTRTPLGIPPYTQNKINHTRAGDDQYLYPNNNWIKQLIKDYTINQGFNLNIGGGTNKARYYIAGTFNRDNGVLRVDPINNFNSNIKLNNYAVRSNIDLNLTKSTVLLLRVYGQFDDYNGPIGGGSTTFSNALRSNPVMFPAVYPQEKLPYIEHPLFGSARTINTGAAETNTLFVNPYAEMVKGYQTYKTSNLNPQIELKQDLNGLTQGLSARMMSYVKRTSYLALNRFYNPFYYSSTIDPTTGTYSINVLNDGSASSVGTVGTEYLNYNEGEKLVDSRFWIEGSVNYNRTFSKKHAVGGMLVTYFSSYETGNAGSLIRSLPSRNNGVSGRFSYGYDDRYLAEFNFGFNGSERFSEQNRFGFFPSGGIAYRVSNEKFFEQFKRVVTNLKLRATYGVVGNDQIGEVADRFLYLSNVNMNDGGFGSSFGRNDGVGTYNRNGVSISRYANNNITWEKSEQLNLGMDLGIANSFELIVDVFKQKRSQILQPITYLDNAAGLMAIPMANSGKLESQGIDLSANYRKSLGKDLSVEMRGTLTYATSKVLKIDELSYPQNISYLSKAGYSASQQWGYIAERLFLDEADVANSPTQFGDNGLLAGDIKYRDINGDGVVTTDDRVALGYPSQPEIIYGFGSSIRFKKFDLNFYFQGSARSSFFINPTAIQPFFLDGGYQTGLLQAIADDHWSEDNRNLYAFWPRLSTWRVAPNNLPSTWWMRNGSFIRLKNVDLGYNFTNLRKLKVRSARIYFSAINLFTFSNFKLWDVEMGGNGLGYPIQSVYNLGISINL</sequence>
<keyword evidence="1" id="KW-0812">Transmembrane</keyword>
<dbReference type="GO" id="GO:0009279">
    <property type="term" value="C:cell outer membrane"/>
    <property type="evidence" value="ECO:0007669"/>
    <property type="project" value="UniProtKB-SubCell"/>
</dbReference>
<dbReference type="InterPro" id="IPR008969">
    <property type="entry name" value="CarboxyPept-like_regulatory"/>
</dbReference>
<name>A0A0T5VWG7_9SPHI</name>
<dbReference type="PROSITE" id="PS52016">
    <property type="entry name" value="TONB_DEPENDENT_REC_3"/>
    <property type="match status" value="1"/>
</dbReference>
<comment type="subcellular location">
    <subcellularLocation>
        <location evidence="1">Cell outer membrane</location>
        <topology evidence="1">Multi-pass membrane protein</topology>
    </subcellularLocation>
</comment>
<feature type="domain" description="TonB-dependent receptor plug" evidence="2">
    <location>
        <begin position="86"/>
        <end position="196"/>
    </location>
</feature>
<evidence type="ECO:0000313" key="3">
    <source>
        <dbReference type="EMBL" id="KRT18206.1"/>
    </source>
</evidence>
<dbReference type="Pfam" id="PF07715">
    <property type="entry name" value="Plug"/>
    <property type="match status" value="1"/>
</dbReference>
<dbReference type="SUPFAM" id="SSF49464">
    <property type="entry name" value="Carboxypeptidase regulatory domain-like"/>
    <property type="match status" value="1"/>
</dbReference>
<dbReference type="AlphaFoldDB" id="A0A0T5VWG7"/>
<organism evidence="3 4">
    <name type="scientific">Pedobacter ginsenosidimutans</name>
    <dbReference type="NCBI Taxonomy" id="687842"/>
    <lineage>
        <taxon>Bacteria</taxon>
        <taxon>Pseudomonadati</taxon>
        <taxon>Bacteroidota</taxon>
        <taxon>Sphingobacteriia</taxon>
        <taxon>Sphingobacteriales</taxon>
        <taxon>Sphingobacteriaceae</taxon>
        <taxon>Pedobacter</taxon>
    </lineage>
</organism>
<dbReference type="InterPro" id="IPR039426">
    <property type="entry name" value="TonB-dep_rcpt-like"/>
</dbReference>
<evidence type="ECO:0000313" key="4">
    <source>
        <dbReference type="Proteomes" id="UP000051950"/>
    </source>
</evidence>
<dbReference type="NCBIfam" id="TIGR04056">
    <property type="entry name" value="OMP_RagA_SusC"/>
    <property type="match status" value="1"/>
</dbReference>
<keyword evidence="1" id="KW-0472">Membrane</keyword>
<evidence type="ECO:0000259" key="2">
    <source>
        <dbReference type="Pfam" id="PF07715"/>
    </source>
</evidence>
<proteinExistence type="inferred from homology"/>
<dbReference type="NCBIfam" id="TIGR04057">
    <property type="entry name" value="SusC_RagA_signa"/>
    <property type="match status" value="1"/>
</dbReference>
<keyword evidence="1" id="KW-0813">Transport</keyword>
<dbReference type="SUPFAM" id="SSF56935">
    <property type="entry name" value="Porins"/>
    <property type="match status" value="1"/>
</dbReference>
<comment type="caution">
    <text evidence="3">The sequence shown here is derived from an EMBL/GenBank/DDBJ whole genome shotgun (WGS) entry which is preliminary data.</text>
</comment>
<keyword evidence="1" id="KW-0998">Cell outer membrane</keyword>
<dbReference type="InterPro" id="IPR023997">
    <property type="entry name" value="TonB-dep_OMP_SusC/RagA_CS"/>
</dbReference>